<comment type="caution">
    <text evidence="1">The sequence shown here is derived from an EMBL/GenBank/DDBJ whole genome shotgun (WGS) entry which is preliminary data.</text>
</comment>
<proteinExistence type="predicted"/>
<protein>
    <submittedName>
        <fullName evidence="1">Uncharacterized protein</fullName>
    </submittedName>
</protein>
<dbReference type="EMBL" id="RBCJ01000001">
    <property type="protein sequence ID" value="RKN83176.1"/>
    <property type="molecule type" value="Genomic_DNA"/>
</dbReference>
<accession>A0A3B0CHM7</accession>
<keyword evidence="2" id="KW-1185">Reference proteome</keyword>
<name>A0A3B0CHM7_9FLAO</name>
<evidence type="ECO:0000313" key="2">
    <source>
        <dbReference type="Proteomes" id="UP000276603"/>
    </source>
</evidence>
<dbReference type="Proteomes" id="UP000276603">
    <property type="component" value="Unassembled WGS sequence"/>
</dbReference>
<reference evidence="1 2" key="1">
    <citation type="submission" date="2018-10" db="EMBL/GenBank/DDBJ databases">
        <title>Ulvibacterium marinum gen. nov., sp. nov., a novel marine bacterium of the family Flavobacteriaceae, isolated from a culture of the green alga Ulva prolifera.</title>
        <authorList>
            <person name="Zhang Z."/>
        </authorList>
    </citation>
    <scope>NUCLEOTIDE SEQUENCE [LARGE SCALE GENOMIC DNA]</scope>
    <source>
        <strain evidence="1 2">CCMM003</strain>
    </source>
</reference>
<evidence type="ECO:0000313" key="1">
    <source>
        <dbReference type="EMBL" id="RKN83176.1"/>
    </source>
</evidence>
<sequence length="133" mass="15023">MKMKLNTLFIGIIAPFFWGSAQQTGLFVLDDYQKIETSYASTTHEIQLPAEEVMAIMGGLNDWDGMNNYFNIFGSKLIVERMDVNSDGSKQLTLRREDGRDFYNLFQTITAKLIPISVENSSAGPNSQIQNMQ</sequence>
<organism evidence="1 2">
    <name type="scientific">Ulvibacterium marinum</name>
    <dbReference type="NCBI Taxonomy" id="2419782"/>
    <lineage>
        <taxon>Bacteria</taxon>
        <taxon>Pseudomonadati</taxon>
        <taxon>Bacteroidota</taxon>
        <taxon>Flavobacteriia</taxon>
        <taxon>Flavobacteriales</taxon>
        <taxon>Flavobacteriaceae</taxon>
        <taxon>Ulvibacterium</taxon>
    </lineage>
</organism>
<gene>
    <name evidence="1" type="ORF">D7Z94_04895</name>
</gene>
<dbReference type="AlphaFoldDB" id="A0A3B0CHM7"/>